<dbReference type="PRINTS" id="PR01047">
    <property type="entry name" value="TRNASYNTHTHR"/>
</dbReference>
<dbReference type="CDD" id="cd00771">
    <property type="entry name" value="ThrRS_core"/>
    <property type="match status" value="1"/>
</dbReference>
<feature type="domain" description="Aminoacyl-transfer RNA synthetases class-II family profile" evidence="14">
    <location>
        <begin position="193"/>
        <end position="534"/>
    </location>
</feature>
<dbReference type="FunFam" id="3.40.50.800:FF:000001">
    <property type="entry name" value="Threonine--tRNA ligase"/>
    <property type="match status" value="1"/>
</dbReference>
<dbReference type="PROSITE" id="PS50862">
    <property type="entry name" value="AA_TRNA_LIGASE_II"/>
    <property type="match status" value="1"/>
</dbReference>
<proteinExistence type="inferred from homology"/>
<evidence type="ECO:0000256" key="5">
    <source>
        <dbReference type="ARBA" id="ARBA00022723"/>
    </source>
</evidence>
<keyword evidence="7 13" id="KW-0862">Zinc</keyword>
<dbReference type="Pfam" id="PF07973">
    <property type="entry name" value="tRNA_SAD"/>
    <property type="match status" value="1"/>
</dbReference>
<dbReference type="PANTHER" id="PTHR11451:SF44">
    <property type="entry name" value="THREONINE--TRNA LIGASE, CHLOROPLASTIC_MITOCHONDRIAL 2"/>
    <property type="match status" value="1"/>
</dbReference>
<dbReference type="STRING" id="1798377.A2872_01165"/>
<evidence type="ECO:0000256" key="8">
    <source>
        <dbReference type="ARBA" id="ARBA00022840"/>
    </source>
</evidence>
<feature type="binding site" evidence="13">
    <location>
        <position position="511"/>
    </location>
    <ligand>
        <name>Zn(2+)</name>
        <dbReference type="ChEBI" id="CHEBI:29105"/>
        <note>catalytic</note>
    </ligand>
</feature>
<dbReference type="GO" id="GO:0005524">
    <property type="term" value="F:ATP binding"/>
    <property type="evidence" value="ECO:0007669"/>
    <property type="project" value="UniProtKB-UniRule"/>
</dbReference>
<dbReference type="InterPro" id="IPR004154">
    <property type="entry name" value="Anticodon-bd"/>
</dbReference>
<keyword evidence="8 13" id="KW-0067">ATP-binding</keyword>
<evidence type="ECO:0000259" key="14">
    <source>
        <dbReference type="PROSITE" id="PS50862"/>
    </source>
</evidence>
<evidence type="ECO:0000256" key="2">
    <source>
        <dbReference type="ARBA" id="ARBA00022490"/>
    </source>
</evidence>
<keyword evidence="10 13" id="KW-0648">Protein biosynthesis</keyword>
<dbReference type="InterPro" id="IPR002320">
    <property type="entry name" value="Thr-tRNA-ligase_IIa"/>
</dbReference>
<feature type="binding site" evidence="13">
    <location>
        <position position="347"/>
    </location>
    <ligand>
        <name>Zn(2+)</name>
        <dbReference type="ChEBI" id="CHEBI:29105"/>
        <note>catalytic</note>
    </ligand>
</feature>
<dbReference type="PANTHER" id="PTHR11451">
    <property type="entry name" value="THREONINE-TRNA LIGASE"/>
    <property type="match status" value="1"/>
</dbReference>
<dbReference type="AlphaFoldDB" id="A0A1F5Z1L6"/>
<dbReference type="GO" id="GO:0006435">
    <property type="term" value="P:threonyl-tRNA aminoacylation"/>
    <property type="evidence" value="ECO:0007669"/>
    <property type="project" value="UniProtKB-UniRule"/>
</dbReference>
<dbReference type="GO" id="GO:0046872">
    <property type="term" value="F:metal ion binding"/>
    <property type="evidence" value="ECO:0007669"/>
    <property type="project" value="UniProtKB-KW"/>
</dbReference>
<dbReference type="Pfam" id="PF00587">
    <property type="entry name" value="tRNA-synt_2b"/>
    <property type="match status" value="1"/>
</dbReference>
<dbReference type="InterPro" id="IPR036621">
    <property type="entry name" value="Anticodon-bd_dom_sf"/>
</dbReference>
<organism evidence="15 16">
    <name type="scientific">Candidatus Gottesmanbacteria bacterium RIFCSPHIGHO2_01_FULL_42_12</name>
    <dbReference type="NCBI Taxonomy" id="1798377"/>
    <lineage>
        <taxon>Bacteria</taxon>
        <taxon>Candidatus Gottesmaniibacteriota</taxon>
    </lineage>
</organism>
<reference evidence="15 16" key="1">
    <citation type="journal article" date="2016" name="Nat. Commun.">
        <title>Thousands of microbial genomes shed light on interconnected biogeochemical processes in an aquifer system.</title>
        <authorList>
            <person name="Anantharaman K."/>
            <person name="Brown C.T."/>
            <person name="Hug L.A."/>
            <person name="Sharon I."/>
            <person name="Castelle C.J."/>
            <person name="Probst A.J."/>
            <person name="Thomas B.C."/>
            <person name="Singh A."/>
            <person name="Wilkins M.J."/>
            <person name="Karaoz U."/>
            <person name="Brodie E.L."/>
            <person name="Williams K.H."/>
            <person name="Hubbard S.S."/>
            <person name="Banfield J.F."/>
        </authorList>
    </citation>
    <scope>NUCLEOTIDE SEQUENCE [LARGE SCALE GENOMIC DNA]</scope>
</reference>
<comment type="caution">
    <text evidence="13">Lacks conserved residue(s) required for the propagation of feature annotation.</text>
</comment>
<dbReference type="Proteomes" id="UP000178681">
    <property type="component" value="Unassembled WGS sequence"/>
</dbReference>
<evidence type="ECO:0000256" key="12">
    <source>
        <dbReference type="ARBA" id="ARBA00049515"/>
    </source>
</evidence>
<protein>
    <recommendedName>
        <fullName evidence="13">Threonine--tRNA ligase</fullName>
        <ecNumber evidence="13">6.1.1.3</ecNumber>
    </recommendedName>
    <alternativeName>
        <fullName evidence="13">Threonyl-tRNA synthetase</fullName>
        <shortName evidence="13">ThrRS</shortName>
    </alternativeName>
</protein>
<keyword evidence="4 13" id="KW-0436">Ligase</keyword>
<comment type="cofactor">
    <cofactor evidence="13">
        <name>Zn(2+)</name>
        <dbReference type="ChEBI" id="CHEBI:29105"/>
    </cofactor>
    <text evidence="13">Binds 1 zinc ion per subunit.</text>
</comment>
<dbReference type="Gene3D" id="3.30.54.20">
    <property type="match status" value="1"/>
</dbReference>
<comment type="subunit">
    <text evidence="13">Homodimer.</text>
</comment>
<evidence type="ECO:0000256" key="7">
    <source>
        <dbReference type="ARBA" id="ARBA00022833"/>
    </source>
</evidence>
<dbReference type="SUPFAM" id="SSF52954">
    <property type="entry name" value="Class II aaRS ABD-related"/>
    <property type="match status" value="1"/>
</dbReference>
<evidence type="ECO:0000256" key="10">
    <source>
        <dbReference type="ARBA" id="ARBA00022917"/>
    </source>
</evidence>
<dbReference type="GO" id="GO:0005737">
    <property type="term" value="C:cytoplasm"/>
    <property type="evidence" value="ECO:0007669"/>
    <property type="project" value="UniProtKB-SubCell"/>
</dbReference>
<evidence type="ECO:0000256" key="9">
    <source>
        <dbReference type="ARBA" id="ARBA00022884"/>
    </source>
</evidence>
<dbReference type="GO" id="GO:0000049">
    <property type="term" value="F:tRNA binding"/>
    <property type="evidence" value="ECO:0007669"/>
    <property type="project" value="UniProtKB-KW"/>
</dbReference>
<keyword evidence="6 13" id="KW-0547">Nucleotide-binding</keyword>
<comment type="catalytic activity">
    <reaction evidence="12 13">
        <text>tRNA(Thr) + L-threonine + ATP = L-threonyl-tRNA(Thr) + AMP + diphosphate + H(+)</text>
        <dbReference type="Rhea" id="RHEA:24624"/>
        <dbReference type="Rhea" id="RHEA-COMP:9670"/>
        <dbReference type="Rhea" id="RHEA-COMP:9704"/>
        <dbReference type="ChEBI" id="CHEBI:15378"/>
        <dbReference type="ChEBI" id="CHEBI:30616"/>
        <dbReference type="ChEBI" id="CHEBI:33019"/>
        <dbReference type="ChEBI" id="CHEBI:57926"/>
        <dbReference type="ChEBI" id="CHEBI:78442"/>
        <dbReference type="ChEBI" id="CHEBI:78534"/>
        <dbReference type="ChEBI" id="CHEBI:456215"/>
        <dbReference type="EC" id="6.1.1.3"/>
    </reaction>
</comment>
<accession>A0A1F5Z1L6</accession>
<evidence type="ECO:0000256" key="6">
    <source>
        <dbReference type="ARBA" id="ARBA00022741"/>
    </source>
</evidence>
<evidence type="ECO:0000313" key="15">
    <source>
        <dbReference type="EMBL" id="OGG06321.1"/>
    </source>
</evidence>
<dbReference type="Gene3D" id="3.30.930.10">
    <property type="entry name" value="Bira Bifunctional Protein, Domain 2"/>
    <property type="match status" value="1"/>
</dbReference>
<dbReference type="InterPro" id="IPR002314">
    <property type="entry name" value="aa-tRNA-synt_IIb"/>
</dbReference>
<dbReference type="GO" id="GO:0004829">
    <property type="term" value="F:threonine-tRNA ligase activity"/>
    <property type="evidence" value="ECO:0007669"/>
    <property type="project" value="UniProtKB-UniRule"/>
</dbReference>
<keyword evidence="11 13" id="KW-0030">Aminoacyl-tRNA synthetase</keyword>
<dbReference type="EMBL" id="MFJG01000023">
    <property type="protein sequence ID" value="OGG06321.1"/>
    <property type="molecule type" value="Genomic_DNA"/>
</dbReference>
<sequence length="637" mass="74266">MSKVLEEKLEKMDPQRQKMWALRHTAEHVLHTAMQNLYPDLKKAMGPAIEDGFYFDSDITEKVSETDFPKIEKEMQKLVDADYPMVQNLISVDEARKIFKNNPYKLEWVEEIEKRGEKVSIFKMGDADLDLCSGPHVKSTGEIKAFKLLKIAGAYWHGDEKNKMLTRIYGTAFTSKEELDNYLKIQEEAEKRDHRKIGKDQDLYSTNPLTGPGLILWHPKLARVRDVVEKFWKEEHYKRGYQLVYTPHIASMDMFVKTRHYIKYINSMFPAMLHQNIEGESKNDYIADEQLKPMNCPNHVQIFKANPRSYKELPLRIGELGTVYRYEKAGVLHGMTRVRGFTQDDSHIFCTPDQVIGEVREVLKLTRYFYEEIFGFKDYQAYLATRPEKYLGTLEMWEFTQNSLKKALELEGISYKVDEGEGVFYGPKIDSKVKDSLGREWQLGTVQFDFNLPTYSESSDKDVDDFWELKTFKDKFKTKDNLAKYIKQMGRGLDVKYVDNTGKEQNAMMIHRVILGSLERFFGILIEHYGGSFPTWLSPVQVAVLPIADRHNDYAKVVYDELLINNIRTEFDQRADTLGAKIRDHQMQKVPYMIILGDKEIETKKIAVRKRDGKDLGQLELSKFVEDVKKEIECKAI</sequence>
<comment type="similarity">
    <text evidence="1 13">Belongs to the class-II aminoacyl-tRNA synthetase family.</text>
</comment>
<evidence type="ECO:0000256" key="3">
    <source>
        <dbReference type="ARBA" id="ARBA00022555"/>
    </source>
</evidence>
<name>A0A1F5Z1L6_9BACT</name>
<dbReference type="SUPFAM" id="SSF55681">
    <property type="entry name" value="Class II aaRS and biotin synthetases"/>
    <property type="match status" value="1"/>
</dbReference>
<dbReference type="InterPro" id="IPR006195">
    <property type="entry name" value="aa-tRNA-synth_II"/>
</dbReference>
<dbReference type="FunFam" id="3.30.980.10:FF:000005">
    <property type="entry name" value="Threonyl-tRNA synthetase, mitochondrial"/>
    <property type="match status" value="1"/>
</dbReference>
<dbReference type="CDD" id="cd00860">
    <property type="entry name" value="ThrRS_anticodon"/>
    <property type="match status" value="1"/>
</dbReference>
<dbReference type="HAMAP" id="MF_00184">
    <property type="entry name" value="Thr_tRNA_synth"/>
    <property type="match status" value="1"/>
</dbReference>
<evidence type="ECO:0000256" key="1">
    <source>
        <dbReference type="ARBA" id="ARBA00008226"/>
    </source>
</evidence>
<dbReference type="EC" id="6.1.1.3" evidence="13"/>
<keyword evidence="2 13" id="KW-0963">Cytoplasm</keyword>
<dbReference type="InterPro" id="IPR012947">
    <property type="entry name" value="tRNA_SAD"/>
</dbReference>
<evidence type="ECO:0000256" key="4">
    <source>
        <dbReference type="ARBA" id="ARBA00022598"/>
    </source>
</evidence>
<dbReference type="NCBIfam" id="TIGR00418">
    <property type="entry name" value="thrS"/>
    <property type="match status" value="1"/>
</dbReference>
<dbReference type="InterPro" id="IPR033728">
    <property type="entry name" value="ThrRS_core"/>
</dbReference>
<dbReference type="InterPro" id="IPR047246">
    <property type="entry name" value="ThrRS_anticodon"/>
</dbReference>
<dbReference type="SMART" id="SM00863">
    <property type="entry name" value="tRNA_SAD"/>
    <property type="match status" value="1"/>
</dbReference>
<keyword evidence="3 13" id="KW-0820">tRNA-binding</keyword>
<evidence type="ECO:0000313" key="16">
    <source>
        <dbReference type="Proteomes" id="UP000178681"/>
    </source>
</evidence>
<keyword evidence="9 13" id="KW-0694">RNA-binding</keyword>
<dbReference type="SUPFAM" id="SSF55186">
    <property type="entry name" value="ThrRS/AlaRS common domain"/>
    <property type="match status" value="1"/>
</dbReference>
<evidence type="ECO:0000256" key="13">
    <source>
        <dbReference type="HAMAP-Rule" id="MF_00184"/>
    </source>
</evidence>
<evidence type="ECO:0000256" key="11">
    <source>
        <dbReference type="ARBA" id="ARBA00023146"/>
    </source>
</evidence>
<comment type="caution">
    <text evidence="15">The sequence shown here is derived from an EMBL/GenBank/DDBJ whole genome shotgun (WGS) entry which is preliminary data.</text>
</comment>
<dbReference type="InterPro" id="IPR018163">
    <property type="entry name" value="Thr/Ala-tRNA-synth_IIc_edit"/>
</dbReference>
<keyword evidence="5 13" id="KW-0479">Metal-binding</keyword>
<dbReference type="Gene3D" id="3.40.50.800">
    <property type="entry name" value="Anticodon-binding domain"/>
    <property type="match status" value="1"/>
</dbReference>
<dbReference type="InterPro" id="IPR045864">
    <property type="entry name" value="aa-tRNA-synth_II/BPL/LPL"/>
</dbReference>
<dbReference type="FunFam" id="3.30.930.10:FF:000002">
    <property type="entry name" value="Threonine--tRNA ligase"/>
    <property type="match status" value="1"/>
</dbReference>
<dbReference type="Gene3D" id="3.30.980.10">
    <property type="entry name" value="Threonyl-trna Synthetase, Chain A, domain 2"/>
    <property type="match status" value="1"/>
</dbReference>
<dbReference type="Pfam" id="PF03129">
    <property type="entry name" value="HGTP_anticodon"/>
    <property type="match status" value="1"/>
</dbReference>
<feature type="binding site" evidence="13">
    <location>
        <position position="296"/>
    </location>
    <ligand>
        <name>Zn(2+)</name>
        <dbReference type="ChEBI" id="CHEBI:29105"/>
        <note>catalytic</note>
    </ligand>
</feature>
<gene>
    <name evidence="13" type="primary">thrS</name>
    <name evidence="15" type="ORF">A2872_01165</name>
</gene>
<comment type="subcellular location">
    <subcellularLocation>
        <location evidence="13">Cytoplasm</location>
    </subcellularLocation>
</comment>